<evidence type="ECO:0008006" key="3">
    <source>
        <dbReference type="Google" id="ProtNLM"/>
    </source>
</evidence>
<name>A0A285N124_NATPI</name>
<reference evidence="1 2" key="1">
    <citation type="submission" date="2017-09" db="EMBL/GenBank/DDBJ databases">
        <authorList>
            <person name="Ehlers B."/>
            <person name="Leendertz F.H."/>
        </authorList>
    </citation>
    <scope>NUCLEOTIDE SEQUENCE [LARGE SCALE GENOMIC DNA]</scope>
    <source>
        <strain evidence="1 2">DSM 27208</strain>
    </source>
</reference>
<dbReference type="AlphaFoldDB" id="A0A285N124"/>
<evidence type="ECO:0000313" key="1">
    <source>
        <dbReference type="EMBL" id="SNZ03164.1"/>
    </source>
</evidence>
<sequence>MSQRESAKSLECRCTRCKFNSNGTCGYQGRLLINANGECEMMEEGFGGDRGPYGESAE</sequence>
<keyword evidence="2" id="KW-1185">Reference proteome</keyword>
<dbReference type="Proteomes" id="UP000219453">
    <property type="component" value="Unassembled WGS sequence"/>
</dbReference>
<evidence type="ECO:0000313" key="2">
    <source>
        <dbReference type="Proteomes" id="UP000219453"/>
    </source>
</evidence>
<protein>
    <recommendedName>
        <fullName evidence="3">DUF1540 domain-containing protein</fullName>
    </recommendedName>
</protein>
<proteinExistence type="predicted"/>
<dbReference type="RefSeq" id="WP_179747362.1">
    <property type="nucleotide sequence ID" value="NZ_OBEJ01000001.1"/>
</dbReference>
<dbReference type="OrthoDB" id="223712at2157"/>
<accession>A0A285N124</accession>
<gene>
    <name evidence="1" type="ORF">SAMN06269185_0206</name>
</gene>
<organism evidence="1 2">
    <name type="scientific">Natronoarchaeum philippinense</name>
    <dbReference type="NCBI Taxonomy" id="558529"/>
    <lineage>
        <taxon>Archaea</taxon>
        <taxon>Methanobacteriati</taxon>
        <taxon>Methanobacteriota</taxon>
        <taxon>Stenosarchaea group</taxon>
        <taxon>Halobacteria</taxon>
        <taxon>Halobacteriales</taxon>
        <taxon>Natronoarchaeaceae</taxon>
    </lineage>
</organism>
<dbReference type="EMBL" id="OBEJ01000001">
    <property type="protein sequence ID" value="SNZ03164.1"/>
    <property type="molecule type" value="Genomic_DNA"/>
</dbReference>